<sequence length="543" mass="62118">MKKGKNIILFTGFALLMLLSVSCKKVLDQEPRNSTYGEAFWKDPNAGTTAVAGNYALMRDMLSTGMINTDNRYYAYGETAANLGYTMFAADGYGNMDIQNGNFAHNYVAASLGDWTAYYKTIAMANIILKQMNAVPESVLAVHDNPENYKNNILGQALFIRALTYFMLVRTWGDVPLVIEAYDDPIRAPHLGRTPKLEVMAQIEKDCKEALTYLKWEYNNSSEKSVTANKGAVNALLAHLYLWRATVSNVSSTTPIMADVDKAAEAIFEIETRGSYALTDTSNYYQTFIGRSSESIFEINKSENTLEGTNRHIANLFLNRDYINGYGINPFYRVNQSYLNSHFYKVETVTAWAWYWDPPGQWVWREGTTTTKSPDNSDIRRRKNFTLSENNVDMCIKYSNVIYRNPGQKLDHRISNNMNIFRLADMKLLKAEIAIYKNQDPVAVDIINSFRTRNNAHASQLLTAAAPRDSVMNAYIEERYKELFLEGHIFYDLIRTRKCFDIIGWLSPTSNRFAQEGFYWPVAPALFKENKYLVQTQYWRGKI</sequence>
<evidence type="ECO:0000256" key="4">
    <source>
        <dbReference type="ARBA" id="ARBA00023136"/>
    </source>
</evidence>
<feature type="domain" description="SusD-like N-terminal" evidence="7">
    <location>
        <begin position="109"/>
        <end position="242"/>
    </location>
</feature>
<dbReference type="InterPro" id="IPR011990">
    <property type="entry name" value="TPR-like_helical_dom_sf"/>
</dbReference>
<dbReference type="PROSITE" id="PS51257">
    <property type="entry name" value="PROKAR_LIPOPROTEIN"/>
    <property type="match status" value="1"/>
</dbReference>
<comment type="similarity">
    <text evidence="2">Belongs to the SusD family.</text>
</comment>
<evidence type="ECO:0000256" key="3">
    <source>
        <dbReference type="ARBA" id="ARBA00022729"/>
    </source>
</evidence>
<keyword evidence="9" id="KW-1185">Reference proteome</keyword>
<gene>
    <name evidence="8" type="ORF">ACFS6H_19110</name>
</gene>
<organism evidence="8 9">
    <name type="scientific">Terrimonas rubra</name>
    <dbReference type="NCBI Taxonomy" id="1035890"/>
    <lineage>
        <taxon>Bacteria</taxon>
        <taxon>Pseudomonadati</taxon>
        <taxon>Bacteroidota</taxon>
        <taxon>Chitinophagia</taxon>
        <taxon>Chitinophagales</taxon>
        <taxon>Chitinophagaceae</taxon>
        <taxon>Terrimonas</taxon>
    </lineage>
</organism>
<keyword evidence="3" id="KW-0732">Signal</keyword>
<evidence type="ECO:0000256" key="1">
    <source>
        <dbReference type="ARBA" id="ARBA00004442"/>
    </source>
</evidence>
<comment type="caution">
    <text evidence="8">The sequence shown here is derived from an EMBL/GenBank/DDBJ whole genome shotgun (WGS) entry which is preliminary data.</text>
</comment>
<dbReference type="Gene3D" id="1.25.40.390">
    <property type="match status" value="1"/>
</dbReference>
<comment type="subcellular location">
    <subcellularLocation>
        <location evidence="1">Cell outer membrane</location>
    </subcellularLocation>
</comment>
<dbReference type="RefSeq" id="WP_386102919.1">
    <property type="nucleotide sequence ID" value="NZ_JBHUOZ010000003.1"/>
</dbReference>
<dbReference type="Proteomes" id="UP001597511">
    <property type="component" value="Unassembled WGS sequence"/>
</dbReference>
<name>A0ABW6AAN6_9BACT</name>
<dbReference type="Pfam" id="PF14322">
    <property type="entry name" value="SusD-like_3"/>
    <property type="match status" value="1"/>
</dbReference>
<keyword evidence="4" id="KW-0472">Membrane</keyword>
<protein>
    <submittedName>
        <fullName evidence="8">RagB/SusD family nutrient uptake outer membrane protein</fullName>
    </submittedName>
</protein>
<dbReference type="EMBL" id="JBHUOZ010000003">
    <property type="protein sequence ID" value="MFD2921837.1"/>
    <property type="molecule type" value="Genomic_DNA"/>
</dbReference>
<dbReference type="Pfam" id="PF07980">
    <property type="entry name" value="SusD_RagB"/>
    <property type="match status" value="1"/>
</dbReference>
<evidence type="ECO:0000313" key="9">
    <source>
        <dbReference type="Proteomes" id="UP001597511"/>
    </source>
</evidence>
<proteinExistence type="inferred from homology"/>
<keyword evidence="5" id="KW-0998">Cell outer membrane</keyword>
<accession>A0ABW6AAN6</accession>
<dbReference type="InterPro" id="IPR012944">
    <property type="entry name" value="SusD_RagB_dom"/>
</dbReference>
<dbReference type="SUPFAM" id="SSF48452">
    <property type="entry name" value="TPR-like"/>
    <property type="match status" value="1"/>
</dbReference>
<dbReference type="InterPro" id="IPR033985">
    <property type="entry name" value="SusD-like_N"/>
</dbReference>
<evidence type="ECO:0000259" key="6">
    <source>
        <dbReference type="Pfam" id="PF07980"/>
    </source>
</evidence>
<reference evidence="9" key="1">
    <citation type="journal article" date="2019" name="Int. J. Syst. Evol. Microbiol.">
        <title>The Global Catalogue of Microorganisms (GCM) 10K type strain sequencing project: providing services to taxonomists for standard genome sequencing and annotation.</title>
        <authorList>
            <consortium name="The Broad Institute Genomics Platform"/>
            <consortium name="The Broad Institute Genome Sequencing Center for Infectious Disease"/>
            <person name="Wu L."/>
            <person name="Ma J."/>
        </authorList>
    </citation>
    <scope>NUCLEOTIDE SEQUENCE [LARGE SCALE GENOMIC DNA]</scope>
    <source>
        <strain evidence="9">KCTC 23299</strain>
    </source>
</reference>
<feature type="domain" description="RagB/SusD" evidence="6">
    <location>
        <begin position="265"/>
        <end position="499"/>
    </location>
</feature>
<evidence type="ECO:0000256" key="5">
    <source>
        <dbReference type="ARBA" id="ARBA00023237"/>
    </source>
</evidence>
<evidence type="ECO:0000313" key="8">
    <source>
        <dbReference type="EMBL" id="MFD2921837.1"/>
    </source>
</evidence>
<evidence type="ECO:0000259" key="7">
    <source>
        <dbReference type="Pfam" id="PF14322"/>
    </source>
</evidence>
<evidence type="ECO:0000256" key="2">
    <source>
        <dbReference type="ARBA" id="ARBA00006275"/>
    </source>
</evidence>